<dbReference type="GeneID" id="85224476"/>
<dbReference type="Proteomes" id="UP001217754">
    <property type="component" value="Chromosome 1"/>
</dbReference>
<dbReference type="RefSeq" id="XP_060120777.1">
    <property type="nucleotide sequence ID" value="XM_060264794.1"/>
</dbReference>
<dbReference type="Gene3D" id="3.90.226.10">
    <property type="entry name" value="2-enoyl-CoA Hydratase, Chain A, domain 1"/>
    <property type="match status" value="1"/>
</dbReference>
<evidence type="ECO:0000313" key="1">
    <source>
        <dbReference type="EMBL" id="WFD37880.1"/>
    </source>
</evidence>
<evidence type="ECO:0000313" key="2">
    <source>
        <dbReference type="Proteomes" id="UP001217754"/>
    </source>
</evidence>
<dbReference type="Pfam" id="PF00378">
    <property type="entry name" value="ECH_1"/>
    <property type="match status" value="1"/>
</dbReference>
<accession>A0AAF0EZE3</accession>
<dbReference type="InterPro" id="IPR029045">
    <property type="entry name" value="ClpP/crotonase-like_dom_sf"/>
</dbReference>
<dbReference type="InterPro" id="IPR001753">
    <property type="entry name" value="Enoyl-CoA_hydra/iso"/>
</dbReference>
<dbReference type="GO" id="GO:0006635">
    <property type="term" value="P:fatty acid beta-oxidation"/>
    <property type="evidence" value="ECO:0007669"/>
    <property type="project" value="TreeGrafter"/>
</dbReference>
<keyword evidence="2" id="KW-1185">Reference proteome</keyword>
<dbReference type="GO" id="GO:0004165">
    <property type="term" value="F:delta(3)-delta(2)-enoyl-CoA isomerase activity"/>
    <property type="evidence" value="ECO:0007669"/>
    <property type="project" value="TreeGrafter"/>
</dbReference>
<dbReference type="AlphaFoldDB" id="A0AAF0EZE3"/>
<protein>
    <submittedName>
        <fullName evidence="1">Uncharacterized protein</fullName>
    </submittedName>
</protein>
<name>A0AAF0EZE3_9BASI</name>
<reference evidence="1" key="1">
    <citation type="submission" date="2023-03" db="EMBL/GenBank/DDBJ databases">
        <title>Mating type loci evolution in Malassezia.</title>
        <authorList>
            <person name="Coelho M.A."/>
        </authorList>
    </citation>
    <scope>NUCLEOTIDE SEQUENCE</scope>
    <source>
        <strain evidence="1">CBS 9431</strain>
    </source>
</reference>
<dbReference type="EMBL" id="CP119958">
    <property type="protein sequence ID" value="WFD37880.1"/>
    <property type="molecule type" value="Genomic_DNA"/>
</dbReference>
<dbReference type="CDD" id="cd06558">
    <property type="entry name" value="crotonase-like"/>
    <property type="match status" value="1"/>
</dbReference>
<dbReference type="PANTHER" id="PTHR11941">
    <property type="entry name" value="ENOYL-COA HYDRATASE-RELATED"/>
    <property type="match status" value="1"/>
</dbReference>
<dbReference type="PANTHER" id="PTHR11941:SF75">
    <property type="entry name" value="ENOYL-COA HYDRATASE_ISOMERASE FAMILY PROTEIN"/>
    <property type="match status" value="1"/>
</dbReference>
<dbReference type="GO" id="GO:0005777">
    <property type="term" value="C:peroxisome"/>
    <property type="evidence" value="ECO:0007669"/>
    <property type="project" value="TreeGrafter"/>
</dbReference>
<proteinExistence type="predicted"/>
<gene>
    <name evidence="1" type="ORF">MJAP1_000827</name>
</gene>
<dbReference type="SUPFAM" id="SSF52096">
    <property type="entry name" value="ClpP/crotonase"/>
    <property type="match status" value="1"/>
</dbReference>
<organism evidence="1 2">
    <name type="scientific">Malassezia japonica</name>
    <dbReference type="NCBI Taxonomy" id="223818"/>
    <lineage>
        <taxon>Eukaryota</taxon>
        <taxon>Fungi</taxon>
        <taxon>Dikarya</taxon>
        <taxon>Basidiomycota</taxon>
        <taxon>Ustilaginomycotina</taxon>
        <taxon>Malasseziomycetes</taxon>
        <taxon>Malasseziales</taxon>
        <taxon>Malasseziaceae</taxon>
        <taxon>Malassezia</taxon>
    </lineage>
</organism>
<sequence>MQTPAYSTVAEPQSTTFRTAKDDVPLVRLELDPSTRIFVLYLLGEQTPDNRLTHEMILEGILPALEHVKAQWADWVANKDVGPGAALVTSALTTNKIFSNGLDLQRAIADPKFFDQVLNGLFRAYLTLPIPSVASVGGHAFAAGFTLACAHDYRVQNGHRGYVCLNEIEFGAPVPTGMTAMLRTVTSAPTTLRKIILEGHRFNAQDAFEHKLVDVIAQGPDYEGPAGTLKKSIELAMDLRSRSVAKAYGVNRERIYREQLEELARPDKLEVV</sequence>